<organism evidence="1 2">
    <name type="scientific">Skeletonema marinoi</name>
    <dbReference type="NCBI Taxonomy" id="267567"/>
    <lineage>
        <taxon>Eukaryota</taxon>
        <taxon>Sar</taxon>
        <taxon>Stramenopiles</taxon>
        <taxon>Ochrophyta</taxon>
        <taxon>Bacillariophyta</taxon>
        <taxon>Coscinodiscophyceae</taxon>
        <taxon>Thalassiosirophycidae</taxon>
        <taxon>Thalassiosirales</taxon>
        <taxon>Skeletonemataceae</taxon>
        <taxon>Skeletonema</taxon>
        <taxon>Skeletonema marinoi-dohrnii complex</taxon>
    </lineage>
</organism>
<accession>A0AAD8YJ23</accession>
<gene>
    <name evidence="1" type="ORF">QTG54_002242</name>
</gene>
<evidence type="ECO:0000313" key="2">
    <source>
        <dbReference type="Proteomes" id="UP001224775"/>
    </source>
</evidence>
<comment type="caution">
    <text evidence="1">The sequence shown here is derived from an EMBL/GenBank/DDBJ whole genome shotgun (WGS) entry which is preliminary data.</text>
</comment>
<dbReference type="Proteomes" id="UP001224775">
    <property type="component" value="Unassembled WGS sequence"/>
</dbReference>
<protein>
    <submittedName>
        <fullName evidence="1">Uncharacterized protein</fullName>
    </submittedName>
</protein>
<proteinExistence type="predicted"/>
<evidence type="ECO:0000313" key="1">
    <source>
        <dbReference type="EMBL" id="KAK1746898.1"/>
    </source>
</evidence>
<keyword evidence="2" id="KW-1185">Reference proteome</keyword>
<sequence length="505" mass="53773">MADADSSDDPMCYLLDASHNLAVSTLVELNKGGSENSIIHFLKPLSSFLHFIASMCANSATVHSILDSEFLPDGLIANSMSVCAALAPLISSLNASDNHITSEEHSTVRHATTVIQSISTLAYFGGKRARDWIRQSLGPKVLCDIASRVVPQRQNIMVHDCIELASSAMNLLAELLSDSDAAFQSSALICFSSSVSFGADSSSAFNILASGGVYSEATLSVMLVMNCLAVNLTRNTFHSQSNTQGIVSSLMTVGNGIKVGLEVLLTLFSGGEVSFPSSDLQVGICHSIVSSVVATLIGLKPIIYLHEDDSVRDIAVAIRDEIINALATSAALGQVVASLASAPISLALMKNATTLQELSVVMDSAVYQRENVRDSGKYGSWSRFVTPKRAKQKRATKSAEISSNADDSADASSNINDLAVISLSLLLLWGENAEDITRKLESSDESLLALSPCNLLLCKACLPVSKSTDNSCNIANLNLISRYPSVDNIVAAGRNQNQRYCQQRL</sequence>
<reference evidence="1" key="1">
    <citation type="submission" date="2023-06" db="EMBL/GenBank/DDBJ databases">
        <title>Survivors Of The Sea: Transcriptome response of Skeletonema marinoi to long-term dormancy.</title>
        <authorList>
            <person name="Pinder M.I.M."/>
            <person name="Kourtchenko O."/>
            <person name="Robertson E.K."/>
            <person name="Larsson T."/>
            <person name="Maumus F."/>
            <person name="Osuna-Cruz C.M."/>
            <person name="Vancaester E."/>
            <person name="Stenow R."/>
            <person name="Vandepoele K."/>
            <person name="Ploug H."/>
            <person name="Bruchert V."/>
            <person name="Godhe A."/>
            <person name="Topel M."/>
        </authorList>
    </citation>
    <scope>NUCLEOTIDE SEQUENCE</scope>
    <source>
        <strain evidence="1">R05AC</strain>
    </source>
</reference>
<dbReference type="EMBL" id="JATAAI010000003">
    <property type="protein sequence ID" value="KAK1746898.1"/>
    <property type="molecule type" value="Genomic_DNA"/>
</dbReference>
<dbReference type="AlphaFoldDB" id="A0AAD8YJ23"/>
<name>A0AAD8YJ23_9STRA</name>